<comment type="caution">
    <text evidence="2">The sequence shown here is derived from an EMBL/GenBank/DDBJ whole genome shotgun (WGS) entry which is preliminary data.</text>
</comment>
<dbReference type="KEGG" id="pchm:VFPPC_14123"/>
<name>A0A179F5L8_METCM</name>
<protein>
    <recommendedName>
        <fullName evidence="4">Apple domain-containing protein</fullName>
    </recommendedName>
</protein>
<gene>
    <name evidence="2" type="ORF">VFPPC_14123</name>
</gene>
<dbReference type="AlphaFoldDB" id="A0A179F5L8"/>
<keyword evidence="3" id="KW-1185">Reference proteome</keyword>
<organism evidence="2 3">
    <name type="scientific">Pochonia chlamydosporia 170</name>
    <dbReference type="NCBI Taxonomy" id="1380566"/>
    <lineage>
        <taxon>Eukaryota</taxon>
        <taxon>Fungi</taxon>
        <taxon>Dikarya</taxon>
        <taxon>Ascomycota</taxon>
        <taxon>Pezizomycotina</taxon>
        <taxon>Sordariomycetes</taxon>
        <taxon>Hypocreomycetidae</taxon>
        <taxon>Hypocreales</taxon>
        <taxon>Clavicipitaceae</taxon>
        <taxon>Pochonia</taxon>
    </lineage>
</organism>
<dbReference type="RefSeq" id="XP_018138604.1">
    <property type="nucleotide sequence ID" value="XM_018291893.1"/>
</dbReference>
<reference evidence="2 3" key="1">
    <citation type="journal article" date="2016" name="PLoS Pathog.">
        <title>Biosynthesis of antibiotic leucinostatins in bio-control fungus Purpureocillium lilacinum and their inhibition on phytophthora revealed by genome mining.</title>
        <authorList>
            <person name="Wang G."/>
            <person name="Liu Z."/>
            <person name="Lin R."/>
            <person name="Li E."/>
            <person name="Mao Z."/>
            <person name="Ling J."/>
            <person name="Yang Y."/>
            <person name="Yin W.B."/>
            <person name="Xie B."/>
        </authorList>
    </citation>
    <scope>NUCLEOTIDE SEQUENCE [LARGE SCALE GENOMIC DNA]</scope>
    <source>
        <strain evidence="2">170</strain>
    </source>
</reference>
<accession>A0A179F5L8</accession>
<evidence type="ECO:0000313" key="2">
    <source>
        <dbReference type="EMBL" id="OAQ60726.1"/>
    </source>
</evidence>
<feature type="signal peptide" evidence="1">
    <location>
        <begin position="1"/>
        <end position="15"/>
    </location>
</feature>
<feature type="chain" id="PRO_5012836765" description="Apple domain-containing protein" evidence="1">
    <location>
        <begin position="16"/>
        <end position="352"/>
    </location>
</feature>
<dbReference type="STRING" id="1380566.A0A179F5L8"/>
<proteinExistence type="predicted"/>
<dbReference type="Proteomes" id="UP000078397">
    <property type="component" value="Unassembled WGS sequence"/>
</dbReference>
<dbReference type="EMBL" id="LSBJ02000008">
    <property type="protein sequence ID" value="OAQ60726.1"/>
    <property type="molecule type" value="Genomic_DNA"/>
</dbReference>
<evidence type="ECO:0008006" key="4">
    <source>
        <dbReference type="Google" id="ProtNLM"/>
    </source>
</evidence>
<evidence type="ECO:0000313" key="3">
    <source>
        <dbReference type="Proteomes" id="UP000078397"/>
    </source>
</evidence>
<sequence>MRFSILAGLVAVADAGVIGSKPDFCNNVALKEIVKILKIEKASAFCSQIMTPQTKTATVTATSTSITTDSALATSTVLVHQTASLTAVEIIIDTETVSDTVTITPDPVTATATALATITSTVTSTSTTTSTVCTGNGVMKRDPNPTSPAVVEARGGLSALKNFARNLIEDACSCYVAAPTVTKTVTVTSVQQSTTTSTSTILTTVTTQDATVVESLTTHVPTTITAYVSNTLDPVTATVTITNTGTKTVTTVAVQTATVSNSKNYQQVTGFPTSGCGIGNYQQFFAYNSATWQDGQQQCACYCNRDSQCRSFFLVQDTNGLYRCAITYSPVNMAYISCGISFFGRDVAYNVV</sequence>
<dbReference type="GeneID" id="28855887"/>
<keyword evidence="1" id="KW-0732">Signal</keyword>
<evidence type="ECO:0000256" key="1">
    <source>
        <dbReference type="SAM" id="SignalP"/>
    </source>
</evidence>